<reference evidence="1" key="1">
    <citation type="journal article" date="2000" name="Mol. Cell. Biol.">
        <title>Cell-type-specific regulation of the retinoic acid receptor mediated by the orphan nuclear receptor TLX.</title>
        <authorList>
            <person name="Kobayashi M."/>
            <person name="Yu R.T."/>
            <person name="Yasuda K."/>
            <person name="Umesono K."/>
        </authorList>
    </citation>
    <scope>NUCLEOTIDE SEQUENCE</scope>
</reference>
<evidence type="ECO:0000313" key="1">
    <source>
        <dbReference type="EMBL" id="AAG35365.1"/>
    </source>
</evidence>
<accession>Q9DE21</accession>
<sequence length="19" mass="2316">MILVWEKDQQPTCQKRGRV</sequence>
<proteinExistence type="predicted"/>
<dbReference type="AlphaFoldDB" id="Q9DE21"/>
<organism evidence="1">
    <name type="scientific">Gallus gallus</name>
    <name type="common">Chicken</name>
    <dbReference type="NCBI Taxonomy" id="9031"/>
    <lineage>
        <taxon>Eukaryota</taxon>
        <taxon>Metazoa</taxon>
        <taxon>Chordata</taxon>
        <taxon>Craniata</taxon>
        <taxon>Vertebrata</taxon>
        <taxon>Euteleostomi</taxon>
        <taxon>Archelosauria</taxon>
        <taxon>Archosauria</taxon>
        <taxon>Dinosauria</taxon>
        <taxon>Saurischia</taxon>
        <taxon>Theropoda</taxon>
        <taxon>Coelurosauria</taxon>
        <taxon>Aves</taxon>
        <taxon>Neognathae</taxon>
        <taxon>Galloanserae</taxon>
        <taxon>Galliformes</taxon>
        <taxon>Phasianidae</taxon>
        <taxon>Phasianinae</taxon>
        <taxon>Gallus</taxon>
    </lineage>
</organism>
<dbReference type="EMBL" id="AF220160">
    <property type="protein sequence ID" value="AAG35365.1"/>
    <property type="molecule type" value="Genomic_DNA"/>
</dbReference>
<name>Q9DE21_CHICK</name>
<protein>
    <submittedName>
        <fullName evidence="1">UORF4</fullName>
    </submittedName>
</protein>